<dbReference type="NCBIfam" id="NF004230">
    <property type="entry name" value="PRK05678.1"/>
    <property type="match status" value="1"/>
</dbReference>
<dbReference type="InterPro" id="IPR016102">
    <property type="entry name" value="Succinyl-CoA_synth-like"/>
</dbReference>
<dbReference type="HAMAP" id="MF_01988">
    <property type="entry name" value="Succ_CoA_alpha"/>
    <property type="match status" value="1"/>
</dbReference>
<organism evidence="10 11">
    <name type="scientific">Phycisphaera mikurensis (strain NBRC 102666 / KCTC 22515 / FYK2301M01)</name>
    <dbReference type="NCBI Taxonomy" id="1142394"/>
    <lineage>
        <taxon>Bacteria</taxon>
        <taxon>Pseudomonadati</taxon>
        <taxon>Planctomycetota</taxon>
        <taxon>Phycisphaerae</taxon>
        <taxon>Phycisphaerales</taxon>
        <taxon>Phycisphaeraceae</taxon>
        <taxon>Phycisphaera</taxon>
    </lineage>
</organism>
<protein>
    <recommendedName>
        <fullName evidence="5">Succinate--CoA ligase [ADP-forming] subunit alpha</fullName>
        <ecNumber evidence="5">6.2.1.5</ecNumber>
    </recommendedName>
    <alternativeName>
        <fullName evidence="5">Succinyl-CoA synthetase subunit alpha</fullName>
        <shortName evidence="5">SCS-alpha</shortName>
    </alternativeName>
</protein>
<name>I0IGQ8_PHYMF</name>
<dbReference type="GO" id="GO:0004775">
    <property type="term" value="F:succinate-CoA ligase (ADP-forming) activity"/>
    <property type="evidence" value="ECO:0007669"/>
    <property type="project" value="UniProtKB-UniRule"/>
</dbReference>
<dbReference type="Pfam" id="PF00549">
    <property type="entry name" value="Ligase_CoA"/>
    <property type="match status" value="1"/>
</dbReference>
<evidence type="ECO:0000313" key="11">
    <source>
        <dbReference type="Proteomes" id="UP000007881"/>
    </source>
</evidence>
<dbReference type="UniPathway" id="UPA00223">
    <property type="reaction ID" value="UER00999"/>
</dbReference>
<dbReference type="Proteomes" id="UP000007881">
    <property type="component" value="Chromosome"/>
</dbReference>
<comment type="function">
    <text evidence="5 8">Succinyl-CoA synthetase functions in the citric acid cycle (TCA), coupling the hydrolysis of succinyl-CoA to the synthesis of either ATP or GTP and thus represents the only step of substrate-level phosphorylation in the TCA. The alpha subunit of the enzyme binds the substrates coenzyme A and phosphate, while succinate binding and nucleotide specificity is provided by the beta subunit.</text>
</comment>
<comment type="similarity">
    <text evidence="4 5 7">Belongs to the succinate/malate CoA ligase alpha subunit family.</text>
</comment>
<sequence length="311" mass="31529">MPILVDRNTRVITQGITGSAGQFHTTKCLAYGTQMVGGVTPGKGGLEDENGLPVFDTVAKAVEETGATASMIFVPPPFAADAILEAADAGITLAICITEHVPVLDMMRVKATLAAKFPHCTLLGPNCPGVITPGVDGAKPGSEEAGCKIGIMPGYIHVPAEKAPTGKAVGIISRSGTLTYEAVWQTANRGLGQSTCVGIGGDPVRGLNFVDLLGMFQEDEQTDGIVMIGEIGGTDEETAAAFIKKSVTKPVTAFIAGRTAPPGRRMGHAGAIISGGEGGAESKLDALRAAGCSVAESPADLGSTMAAALGL</sequence>
<dbReference type="PROSITE" id="PS00399">
    <property type="entry name" value="SUCCINYL_COA_LIG_2"/>
    <property type="match status" value="1"/>
</dbReference>
<evidence type="ECO:0000256" key="1">
    <source>
        <dbReference type="ARBA" id="ARBA00022532"/>
    </source>
</evidence>
<dbReference type="GO" id="GO:0006099">
    <property type="term" value="P:tricarboxylic acid cycle"/>
    <property type="evidence" value="ECO:0007669"/>
    <property type="project" value="UniProtKB-UniRule"/>
</dbReference>
<dbReference type="AlphaFoldDB" id="I0IGQ8"/>
<dbReference type="EC" id="6.2.1.5" evidence="5"/>
<evidence type="ECO:0000256" key="2">
    <source>
        <dbReference type="ARBA" id="ARBA00022598"/>
    </source>
</evidence>
<dbReference type="RefSeq" id="WP_014437661.1">
    <property type="nucleotide sequence ID" value="NC_017080.1"/>
</dbReference>
<evidence type="ECO:0000256" key="5">
    <source>
        <dbReference type="HAMAP-Rule" id="MF_01988"/>
    </source>
</evidence>
<dbReference type="HOGENOM" id="CLU_052104_0_0_0"/>
<feature type="binding site" evidence="5">
    <location>
        <position position="180"/>
    </location>
    <ligand>
        <name>substrate</name>
        <note>ligand shared with subunit beta</note>
    </ligand>
</feature>
<dbReference type="PROSITE" id="PS01216">
    <property type="entry name" value="SUCCINYL_COA_LIG_1"/>
    <property type="match status" value="1"/>
</dbReference>
<dbReference type="KEGG" id="phm:PSMK_22870"/>
<dbReference type="SUPFAM" id="SSF52210">
    <property type="entry name" value="Succinyl-CoA synthetase domains"/>
    <property type="match status" value="1"/>
</dbReference>
<keyword evidence="3 5" id="KW-0547">Nucleotide-binding</keyword>
<dbReference type="InterPro" id="IPR033847">
    <property type="entry name" value="Citrt_syn/SCS-alpha_CS"/>
</dbReference>
<keyword evidence="2 5" id="KW-0436">Ligase</keyword>
<dbReference type="Gene3D" id="3.40.50.720">
    <property type="entry name" value="NAD(P)-binding Rossmann-like Domain"/>
    <property type="match status" value="1"/>
</dbReference>
<feature type="binding site" evidence="5">
    <location>
        <position position="43"/>
    </location>
    <ligand>
        <name>CoA</name>
        <dbReference type="ChEBI" id="CHEBI:57287"/>
    </ligand>
</feature>
<feature type="active site" description="Tele-phosphohistidine intermediate" evidence="5 6">
    <location>
        <position position="268"/>
    </location>
</feature>
<keyword evidence="11" id="KW-1185">Reference proteome</keyword>
<reference evidence="10 11" key="1">
    <citation type="submission" date="2012-02" db="EMBL/GenBank/DDBJ databases">
        <title>Complete genome sequence of Phycisphaera mikurensis NBRC 102666.</title>
        <authorList>
            <person name="Ankai A."/>
            <person name="Hosoyama A."/>
            <person name="Terui Y."/>
            <person name="Sekine M."/>
            <person name="Fukai R."/>
            <person name="Kato Y."/>
            <person name="Nakamura S."/>
            <person name="Yamada-Narita S."/>
            <person name="Kawakoshi A."/>
            <person name="Fukunaga Y."/>
            <person name="Yamazaki S."/>
            <person name="Fujita N."/>
        </authorList>
    </citation>
    <scope>NUCLEOTIDE SEQUENCE [LARGE SCALE GENOMIC DNA]</scope>
    <source>
        <strain evidence="11">NBRC 102666 / KCTC 22515 / FYK2301M01</strain>
    </source>
</reference>
<comment type="catalytic activity">
    <reaction evidence="5 8">
        <text>succinate + ATP + CoA = succinyl-CoA + ADP + phosphate</text>
        <dbReference type="Rhea" id="RHEA:17661"/>
        <dbReference type="ChEBI" id="CHEBI:30031"/>
        <dbReference type="ChEBI" id="CHEBI:30616"/>
        <dbReference type="ChEBI" id="CHEBI:43474"/>
        <dbReference type="ChEBI" id="CHEBI:57287"/>
        <dbReference type="ChEBI" id="CHEBI:57292"/>
        <dbReference type="ChEBI" id="CHEBI:456216"/>
        <dbReference type="EC" id="6.2.1.5"/>
    </reaction>
</comment>
<feature type="binding site" evidence="5">
    <location>
        <begin position="17"/>
        <end position="20"/>
    </location>
    <ligand>
        <name>CoA</name>
        <dbReference type="ChEBI" id="CHEBI:57287"/>
    </ligand>
</feature>
<evidence type="ECO:0000256" key="6">
    <source>
        <dbReference type="PIRSR" id="PIRSR001553-1"/>
    </source>
</evidence>
<dbReference type="PRINTS" id="PR01798">
    <property type="entry name" value="SCOASYNTHASE"/>
</dbReference>
<dbReference type="GO" id="GO:0004776">
    <property type="term" value="F:succinate-CoA ligase (GDP-forming) activity"/>
    <property type="evidence" value="ECO:0007669"/>
    <property type="project" value="TreeGrafter"/>
</dbReference>
<dbReference type="SUPFAM" id="SSF51735">
    <property type="entry name" value="NAD(P)-binding Rossmann-fold domains"/>
    <property type="match status" value="1"/>
</dbReference>
<feature type="domain" description="CoA-binding" evidence="9">
    <location>
        <begin position="4"/>
        <end position="101"/>
    </location>
</feature>
<evidence type="ECO:0000256" key="4">
    <source>
        <dbReference type="ARBA" id="ARBA00060724"/>
    </source>
</evidence>
<evidence type="ECO:0000259" key="9">
    <source>
        <dbReference type="SMART" id="SM00881"/>
    </source>
</evidence>
<dbReference type="SMART" id="SM00881">
    <property type="entry name" value="CoA_binding"/>
    <property type="match status" value="1"/>
</dbReference>
<comment type="subunit">
    <text evidence="5 8">Heterotetramer of two alpha and two beta subunits.</text>
</comment>
<dbReference type="GO" id="GO:0009361">
    <property type="term" value="C:succinate-CoA ligase complex (ADP-forming)"/>
    <property type="evidence" value="ECO:0007669"/>
    <property type="project" value="TreeGrafter"/>
</dbReference>
<evidence type="ECO:0000256" key="3">
    <source>
        <dbReference type="ARBA" id="ARBA00022741"/>
    </source>
</evidence>
<accession>I0IGQ8</accession>
<gene>
    <name evidence="5 10" type="primary">sucD</name>
    <name evidence="10" type="ordered locus">PSMK_22870</name>
</gene>
<dbReference type="Gene3D" id="3.40.50.261">
    <property type="entry name" value="Succinyl-CoA synthetase domains"/>
    <property type="match status" value="1"/>
</dbReference>
<dbReference type="STRING" id="1142394.PSMK_22870"/>
<dbReference type="FunFam" id="3.40.50.720:FF:000277">
    <property type="entry name" value="Succinate--CoA ligase [ADP-forming] subunit alpha"/>
    <property type="match status" value="1"/>
</dbReference>
<dbReference type="eggNOG" id="COG0074">
    <property type="taxonomic scope" value="Bacteria"/>
</dbReference>
<keyword evidence="1 5" id="KW-0816">Tricarboxylic acid cycle</keyword>
<dbReference type="PIRSF" id="PIRSF001553">
    <property type="entry name" value="SucCS_alpha"/>
    <property type="match status" value="1"/>
</dbReference>
<dbReference type="InterPro" id="IPR005811">
    <property type="entry name" value="SUCC_ACL_C"/>
</dbReference>
<evidence type="ECO:0000313" key="10">
    <source>
        <dbReference type="EMBL" id="BAM04446.1"/>
    </source>
</evidence>
<evidence type="ECO:0000256" key="7">
    <source>
        <dbReference type="RuleBase" id="RU000677"/>
    </source>
</evidence>
<dbReference type="Pfam" id="PF02629">
    <property type="entry name" value="CoA_binding"/>
    <property type="match status" value="1"/>
</dbReference>
<dbReference type="InterPro" id="IPR003781">
    <property type="entry name" value="CoA-bd"/>
</dbReference>
<dbReference type="InterPro" id="IPR036291">
    <property type="entry name" value="NAD(P)-bd_dom_sf"/>
</dbReference>
<proteinExistence type="inferred from homology"/>
<comment type="pathway">
    <text evidence="5 8">Carbohydrate metabolism; tricarboxylic acid cycle; succinate from succinyl-CoA (ligase route): step 1/1.</text>
</comment>
<dbReference type="PANTHER" id="PTHR11117:SF2">
    <property type="entry name" value="SUCCINATE--COA LIGASE [ADP_GDP-FORMING] SUBUNIT ALPHA, MITOCHONDRIAL"/>
    <property type="match status" value="1"/>
</dbReference>
<dbReference type="PATRIC" id="fig|1142394.8.peg.2361"/>
<dbReference type="GO" id="GO:0000166">
    <property type="term" value="F:nucleotide binding"/>
    <property type="evidence" value="ECO:0007669"/>
    <property type="project" value="UniProtKB-KW"/>
</dbReference>
<dbReference type="EMBL" id="AP012338">
    <property type="protein sequence ID" value="BAM04446.1"/>
    <property type="molecule type" value="Genomic_DNA"/>
</dbReference>
<dbReference type="NCBIfam" id="TIGR01019">
    <property type="entry name" value="sucCoAalpha"/>
    <property type="match status" value="1"/>
</dbReference>
<dbReference type="OrthoDB" id="9807196at2"/>
<comment type="catalytic activity">
    <reaction evidence="5">
        <text>GTP + succinate + CoA = succinyl-CoA + GDP + phosphate</text>
        <dbReference type="Rhea" id="RHEA:22120"/>
        <dbReference type="ChEBI" id="CHEBI:30031"/>
        <dbReference type="ChEBI" id="CHEBI:37565"/>
        <dbReference type="ChEBI" id="CHEBI:43474"/>
        <dbReference type="ChEBI" id="CHEBI:57287"/>
        <dbReference type="ChEBI" id="CHEBI:57292"/>
        <dbReference type="ChEBI" id="CHEBI:58189"/>
    </reaction>
</comment>
<dbReference type="PANTHER" id="PTHR11117">
    <property type="entry name" value="SUCCINYL-COA LIGASE SUBUNIT ALPHA"/>
    <property type="match status" value="1"/>
</dbReference>
<dbReference type="InterPro" id="IPR017440">
    <property type="entry name" value="Cit_synth/succinyl-CoA_lig_AS"/>
</dbReference>
<evidence type="ECO:0000256" key="8">
    <source>
        <dbReference type="RuleBase" id="RU000699"/>
    </source>
</evidence>
<dbReference type="InterPro" id="IPR005810">
    <property type="entry name" value="CoA_lig_alpha"/>
</dbReference>
<feature type="binding site" evidence="5">
    <location>
        <begin position="97"/>
        <end position="99"/>
    </location>
    <ligand>
        <name>CoA</name>
        <dbReference type="ChEBI" id="CHEBI:57287"/>
    </ligand>
</feature>